<reference evidence="1 2" key="1">
    <citation type="submission" date="2021-03" db="EMBL/GenBank/DDBJ databases">
        <title>Enterococcal diversity collection.</title>
        <authorList>
            <person name="Gilmore M.S."/>
            <person name="Schwartzman J."/>
            <person name="Van Tyne D."/>
            <person name="Martin M."/>
            <person name="Earl A.M."/>
            <person name="Manson A.L."/>
            <person name="Straub T."/>
            <person name="Salamzade R."/>
            <person name="Saavedra J."/>
            <person name="Lebreton F."/>
            <person name="Prichula J."/>
            <person name="Schaufler K."/>
            <person name="Gaca A."/>
            <person name="Sgardioli B."/>
            <person name="Wagenaar J."/>
            <person name="Strong T."/>
        </authorList>
    </citation>
    <scope>NUCLEOTIDE SEQUENCE [LARGE SCALE GENOMIC DNA]</scope>
    <source>
        <strain evidence="1 2">MJM16</strain>
    </source>
</reference>
<comment type="caution">
    <text evidence="1">The sequence shown here is derived from an EMBL/GenBank/DDBJ whole genome shotgun (WGS) entry which is preliminary data.</text>
</comment>
<name>A0ABS3HBW3_9ENTE</name>
<keyword evidence="2" id="KW-1185">Reference proteome</keyword>
<accession>A0ABS3HBW3</accession>
<organism evidence="1 2">
    <name type="scientific">Candidatus Enterococcus murrayae</name>
    <dbReference type="NCBI Taxonomy" id="2815321"/>
    <lineage>
        <taxon>Bacteria</taxon>
        <taxon>Bacillati</taxon>
        <taxon>Bacillota</taxon>
        <taxon>Bacilli</taxon>
        <taxon>Lactobacillales</taxon>
        <taxon>Enterococcaceae</taxon>
        <taxon>Enterococcus</taxon>
    </lineage>
</organism>
<evidence type="ECO:0000313" key="1">
    <source>
        <dbReference type="EMBL" id="MBO0450668.1"/>
    </source>
</evidence>
<proteinExistence type="predicted"/>
<gene>
    <name evidence="1" type="ORF">JZO85_00200</name>
</gene>
<sequence>MKKLKKNRLALKFEKSNGKLHRFSIRNLNQELSPEAIKAALEKLAIVDLFEKDGVGSFKKAVGAKLIETTDTMFYDENDEELNTAALQRAAALNHGAEKKEVLIRIPEDLIITAENPEPGILIRKIELPAGIDPQDLDDEQTASLLSACLPENPQIEDAWLEDNVFTLIEIIDR</sequence>
<dbReference type="InterPro" id="IPR021321">
    <property type="entry name" value="DUF2922"/>
</dbReference>
<protein>
    <submittedName>
        <fullName evidence="1">DUF2922 family protein</fullName>
    </submittedName>
</protein>
<dbReference type="Proteomes" id="UP000664495">
    <property type="component" value="Unassembled WGS sequence"/>
</dbReference>
<evidence type="ECO:0000313" key="2">
    <source>
        <dbReference type="Proteomes" id="UP000664495"/>
    </source>
</evidence>
<dbReference type="Pfam" id="PF11148">
    <property type="entry name" value="DUF2922"/>
    <property type="match status" value="1"/>
</dbReference>
<dbReference type="EMBL" id="JAFLVR010000001">
    <property type="protein sequence ID" value="MBO0450668.1"/>
    <property type="molecule type" value="Genomic_DNA"/>
</dbReference>